<evidence type="ECO:0000259" key="2">
    <source>
        <dbReference type="Pfam" id="PF25967"/>
    </source>
</evidence>
<feature type="transmembrane region" description="Helical" evidence="1">
    <location>
        <begin position="6"/>
        <end position="23"/>
    </location>
</feature>
<name>A0AB37NFL2_LISMN</name>
<proteinExistence type="predicted"/>
<feature type="domain" description="Multidrug resistance protein MdtA-like C-terminal permuted SH3" evidence="2">
    <location>
        <begin position="152"/>
        <end position="207"/>
    </location>
</feature>
<dbReference type="Proteomes" id="UP000272537">
    <property type="component" value="Unassembled WGS sequence"/>
</dbReference>
<keyword evidence="1" id="KW-0812">Transmembrane</keyword>
<evidence type="ECO:0000313" key="4">
    <source>
        <dbReference type="Proteomes" id="UP000272537"/>
    </source>
</evidence>
<evidence type="ECO:0000313" key="3">
    <source>
        <dbReference type="EMBL" id="RKA07028.1"/>
    </source>
</evidence>
<dbReference type="AlphaFoldDB" id="A0AB37NFL2"/>
<comment type="caution">
    <text evidence="3">The sequence shown here is derived from an EMBL/GenBank/DDBJ whole genome shotgun (WGS) entry which is preliminary data.</text>
</comment>
<reference evidence="3 4" key="1">
    <citation type="journal article" date="2018" name="BMC Genomics">
        <title>Genes significantly associated with lineage II food isolates of Listeria monocytogenes.</title>
        <authorList>
            <person name="Pirone-Davies C."/>
            <person name="Chen Y."/>
            <person name="Pightling A."/>
            <person name="Ryan G."/>
            <person name="Wang Y."/>
            <person name="Yao K."/>
            <person name="Hoffmann M."/>
            <person name="Allard M.W."/>
        </authorList>
    </citation>
    <scope>NUCLEOTIDE SEQUENCE [LARGE SCALE GENOMIC DNA]</scope>
    <source>
        <strain evidence="3 4">PNUSAL000550</strain>
    </source>
</reference>
<dbReference type="PANTHER" id="PTHR30469">
    <property type="entry name" value="MULTIDRUG RESISTANCE PROTEIN MDTA"/>
    <property type="match status" value="1"/>
</dbReference>
<gene>
    <name evidence="3" type="ORF">DYZ80_02240</name>
</gene>
<sequence>MKKISWVIIMLVIVAASVGYYFIKENERKTPQTIDYKTVETKRTDLSVYVSAEGHIVKKVNEWPDYEDFAVKIMVDELEINQIKEKQTADVYVQAVNNKVYKGKVVDINEKGIINGSVTSYAVTIDLEDETKVKENMSVSADVLVALEKKILTIPIEAVNTDKADKHYVYTVDANKQKKKIWIEVGKHNTKSIQVVKGLTEKQLVIIP</sequence>
<dbReference type="PANTHER" id="PTHR30469:SF33">
    <property type="entry name" value="SLR1207 PROTEIN"/>
    <property type="match status" value="1"/>
</dbReference>
<dbReference type="Gene3D" id="2.40.30.170">
    <property type="match status" value="1"/>
</dbReference>
<dbReference type="GO" id="GO:0015562">
    <property type="term" value="F:efflux transmembrane transporter activity"/>
    <property type="evidence" value="ECO:0007669"/>
    <property type="project" value="TreeGrafter"/>
</dbReference>
<keyword evidence="1" id="KW-1133">Transmembrane helix</keyword>
<organism evidence="3 4">
    <name type="scientific">Listeria monocytogenes</name>
    <dbReference type="NCBI Taxonomy" id="1639"/>
    <lineage>
        <taxon>Bacteria</taxon>
        <taxon>Bacillati</taxon>
        <taxon>Bacillota</taxon>
        <taxon>Bacilli</taxon>
        <taxon>Bacillales</taxon>
        <taxon>Listeriaceae</taxon>
        <taxon>Listeria</taxon>
    </lineage>
</organism>
<dbReference type="GO" id="GO:1990281">
    <property type="term" value="C:efflux pump complex"/>
    <property type="evidence" value="ECO:0007669"/>
    <property type="project" value="TreeGrafter"/>
</dbReference>
<protein>
    <recommendedName>
        <fullName evidence="2">Multidrug resistance protein MdtA-like C-terminal permuted SH3 domain-containing protein</fullName>
    </recommendedName>
</protein>
<keyword evidence="1" id="KW-0472">Membrane</keyword>
<evidence type="ECO:0000256" key="1">
    <source>
        <dbReference type="SAM" id="Phobius"/>
    </source>
</evidence>
<dbReference type="Gene3D" id="2.40.420.20">
    <property type="match status" value="1"/>
</dbReference>
<dbReference type="InterPro" id="IPR058627">
    <property type="entry name" value="MdtA-like_C"/>
</dbReference>
<dbReference type="Pfam" id="PF25967">
    <property type="entry name" value="RND-MFP_C"/>
    <property type="match status" value="1"/>
</dbReference>
<accession>A0AB37NFL2</accession>
<dbReference type="EMBL" id="QXLS01000005">
    <property type="protein sequence ID" value="RKA07028.1"/>
    <property type="molecule type" value="Genomic_DNA"/>
</dbReference>